<evidence type="ECO:0000256" key="1">
    <source>
        <dbReference type="ARBA" id="ARBA00023125"/>
    </source>
</evidence>
<accession>A0A1I7JAI0</accession>
<keyword evidence="1 3" id="KW-0238">DNA-binding</keyword>
<proteinExistence type="predicted"/>
<dbReference type="PROSITE" id="PS50943">
    <property type="entry name" value="HTH_CROC1"/>
    <property type="match status" value="1"/>
</dbReference>
<feature type="domain" description="HTH cro/C1-type" evidence="2">
    <location>
        <begin position="7"/>
        <end position="61"/>
    </location>
</feature>
<protein>
    <submittedName>
        <fullName evidence="3">DNA-binding transcriptional regulator, XRE-family HTH domain</fullName>
    </submittedName>
</protein>
<dbReference type="STRING" id="392015.SAMN05421543_10944"/>
<dbReference type="PANTHER" id="PTHR46797">
    <property type="entry name" value="HTH-TYPE TRANSCRIPTIONAL REGULATOR"/>
    <property type="match status" value="1"/>
</dbReference>
<dbReference type="SMART" id="SM00530">
    <property type="entry name" value="HTH_XRE"/>
    <property type="match status" value="2"/>
</dbReference>
<sequence>MPLGENIKRYRKLRGLTQEKLAKLAHMSRSYLADVERDRYNPSVEVLETLANVLGVSTEVLLGRSIGALVENRMNALGMSWEELSGKTGIPAADLQSLDNKVPDPEDYEPDGLIDRLAKVLDMDRKILADAYARQERPAYDGPGERARGAFAVRESTQTANKDVLSSKEERDIARELERIMSSLESNSALAFDGEPLTEEDKELLRISLENSLRLARQIAKKKFTPHKHRN</sequence>
<dbReference type="GO" id="GO:0003677">
    <property type="term" value="F:DNA binding"/>
    <property type="evidence" value="ECO:0007669"/>
    <property type="project" value="UniProtKB-KW"/>
</dbReference>
<dbReference type="InterPro" id="IPR001387">
    <property type="entry name" value="Cro/C1-type_HTH"/>
</dbReference>
<dbReference type="Pfam" id="PF01381">
    <property type="entry name" value="HTH_3"/>
    <property type="match status" value="1"/>
</dbReference>
<dbReference type="OrthoDB" id="5190137at2"/>
<dbReference type="SUPFAM" id="SSF47413">
    <property type="entry name" value="lambda repressor-like DNA-binding domains"/>
    <property type="match status" value="1"/>
</dbReference>
<dbReference type="GO" id="GO:0005829">
    <property type="term" value="C:cytosol"/>
    <property type="evidence" value="ECO:0007669"/>
    <property type="project" value="TreeGrafter"/>
</dbReference>
<dbReference type="Proteomes" id="UP000183508">
    <property type="component" value="Unassembled WGS sequence"/>
</dbReference>
<evidence type="ECO:0000259" key="2">
    <source>
        <dbReference type="PROSITE" id="PS50943"/>
    </source>
</evidence>
<dbReference type="GO" id="GO:0003700">
    <property type="term" value="F:DNA-binding transcription factor activity"/>
    <property type="evidence" value="ECO:0007669"/>
    <property type="project" value="TreeGrafter"/>
</dbReference>
<dbReference type="Gene3D" id="1.10.260.40">
    <property type="entry name" value="lambda repressor-like DNA-binding domains"/>
    <property type="match status" value="1"/>
</dbReference>
<dbReference type="AlphaFoldDB" id="A0A1I7JAI0"/>
<keyword evidence="4" id="KW-1185">Reference proteome</keyword>
<name>A0A1I7JAI0_9BACL</name>
<evidence type="ECO:0000313" key="3">
    <source>
        <dbReference type="EMBL" id="SFU82111.1"/>
    </source>
</evidence>
<dbReference type="InterPro" id="IPR050807">
    <property type="entry name" value="TransReg_Diox_bact_type"/>
</dbReference>
<gene>
    <name evidence="3" type="ORF">SAMN05421543_10944</name>
</gene>
<reference evidence="4" key="1">
    <citation type="submission" date="2016-10" db="EMBL/GenBank/DDBJ databases">
        <authorList>
            <person name="Varghese N."/>
        </authorList>
    </citation>
    <scope>NUCLEOTIDE SEQUENCE [LARGE SCALE GENOMIC DNA]</scope>
    <source>
        <strain evidence="4">DSM 17980</strain>
    </source>
</reference>
<dbReference type="PANTHER" id="PTHR46797:SF1">
    <property type="entry name" value="METHYLPHOSPHONATE SYNTHASE"/>
    <property type="match status" value="1"/>
</dbReference>
<organism evidence="3 4">
    <name type="scientific">Alicyclobacillus macrosporangiidus</name>
    <dbReference type="NCBI Taxonomy" id="392015"/>
    <lineage>
        <taxon>Bacteria</taxon>
        <taxon>Bacillati</taxon>
        <taxon>Bacillota</taxon>
        <taxon>Bacilli</taxon>
        <taxon>Bacillales</taxon>
        <taxon>Alicyclobacillaceae</taxon>
        <taxon>Alicyclobacillus</taxon>
    </lineage>
</organism>
<dbReference type="CDD" id="cd00093">
    <property type="entry name" value="HTH_XRE"/>
    <property type="match status" value="1"/>
</dbReference>
<dbReference type="InterPro" id="IPR010982">
    <property type="entry name" value="Lambda_DNA-bd_dom_sf"/>
</dbReference>
<evidence type="ECO:0000313" key="4">
    <source>
        <dbReference type="Proteomes" id="UP000183508"/>
    </source>
</evidence>
<dbReference type="EMBL" id="FPBV01000009">
    <property type="protein sequence ID" value="SFU82111.1"/>
    <property type="molecule type" value="Genomic_DNA"/>
</dbReference>